<keyword evidence="1" id="KW-0732">Signal</keyword>
<dbReference type="Gene3D" id="2.60.120.200">
    <property type="match status" value="1"/>
</dbReference>
<keyword evidence="6" id="KW-1185">Reference proteome</keyword>
<dbReference type="SMART" id="SM00560">
    <property type="entry name" value="LamGL"/>
    <property type="match status" value="1"/>
</dbReference>
<organism evidence="5 6">
    <name type="scientific">Leptospira koniambonensis</name>
    <dbReference type="NCBI Taxonomy" id="2484950"/>
    <lineage>
        <taxon>Bacteria</taxon>
        <taxon>Pseudomonadati</taxon>
        <taxon>Spirochaetota</taxon>
        <taxon>Spirochaetia</taxon>
        <taxon>Leptospirales</taxon>
        <taxon>Leptospiraceae</taxon>
        <taxon>Leptospira</taxon>
    </lineage>
</organism>
<gene>
    <name evidence="5" type="ORF">EHQ52_02800</name>
</gene>
<feature type="transmembrane region" description="Helical" evidence="3">
    <location>
        <begin position="6"/>
        <end position="31"/>
    </location>
</feature>
<dbReference type="OrthoDB" id="324838at2"/>
<evidence type="ECO:0000313" key="5">
    <source>
        <dbReference type="EMBL" id="TGL36823.1"/>
    </source>
</evidence>
<dbReference type="Proteomes" id="UP000297871">
    <property type="component" value="Unassembled WGS sequence"/>
</dbReference>
<evidence type="ECO:0000256" key="1">
    <source>
        <dbReference type="ARBA" id="ARBA00022729"/>
    </source>
</evidence>
<dbReference type="RefSeq" id="WP_135613762.1">
    <property type="nucleotide sequence ID" value="NZ_JBNURZ010000003.1"/>
</dbReference>
<dbReference type="InterPro" id="IPR006558">
    <property type="entry name" value="LamG-like"/>
</dbReference>
<dbReference type="SUPFAM" id="SSF49899">
    <property type="entry name" value="Concanavalin A-like lectins/glucanases"/>
    <property type="match status" value="1"/>
</dbReference>
<keyword evidence="3" id="KW-1133">Transmembrane helix</keyword>
<feature type="domain" description="LamG-like jellyroll fold" evidence="4">
    <location>
        <begin position="119"/>
        <end position="257"/>
    </location>
</feature>
<dbReference type="Pfam" id="PF13385">
    <property type="entry name" value="Laminin_G_3"/>
    <property type="match status" value="1"/>
</dbReference>
<comment type="caution">
    <text evidence="5">The sequence shown here is derived from an EMBL/GenBank/DDBJ whole genome shotgun (WGS) entry which is preliminary data.</text>
</comment>
<accession>A0A4V3JNU5</accession>
<evidence type="ECO:0000313" key="6">
    <source>
        <dbReference type="Proteomes" id="UP000297871"/>
    </source>
</evidence>
<keyword evidence="3" id="KW-0812">Transmembrane</keyword>
<evidence type="ECO:0000256" key="3">
    <source>
        <dbReference type="SAM" id="Phobius"/>
    </source>
</evidence>
<protein>
    <submittedName>
        <fullName evidence="5">LamG domain-containing protein</fullName>
    </submittedName>
</protein>
<evidence type="ECO:0000256" key="2">
    <source>
        <dbReference type="ARBA" id="ARBA00023157"/>
    </source>
</evidence>
<keyword evidence="2" id="KW-1015">Disulfide bond</keyword>
<name>A0A4V3JNU5_9LEPT</name>
<keyword evidence="3" id="KW-0472">Membrane</keyword>
<dbReference type="InterPro" id="IPR013320">
    <property type="entry name" value="ConA-like_dom_sf"/>
</dbReference>
<proteinExistence type="predicted"/>
<dbReference type="AlphaFoldDB" id="A0A4V3JNU5"/>
<sequence>MSNLRYPLIVILFVIFSFQNCGTALLLNALWPSGGDDRIENIGDLFLANINVGLIHYWPLDGDATDRVGSIHLTAFGTAGPKLISDHNGLPNGAYSYDGIDSWHSSDAIAGEPILTGIASFTLSAWVKGKFKPSAGGTIMGQGDGLGFQFLDGSTNCLHGIRIYTVSGGSGVVSNVSPCGIYQDDVWYHVTFIWDLPNNTANLYVGNDLVKSVVYNPNGTPWNSGAPFTLGYGTLGGGSQPISIDEVRIYDRIVPPIFFSF</sequence>
<evidence type="ECO:0000259" key="4">
    <source>
        <dbReference type="SMART" id="SM00560"/>
    </source>
</evidence>
<reference evidence="5" key="1">
    <citation type="journal article" date="2019" name="PLoS Negl. Trop. Dis.">
        <title>Revisiting the worldwide diversity of Leptospira species in the environment.</title>
        <authorList>
            <person name="Vincent A.T."/>
            <person name="Schiettekatte O."/>
            <person name="Bourhy P."/>
            <person name="Veyrier F.J."/>
            <person name="Picardeau M."/>
        </authorList>
    </citation>
    <scope>NUCLEOTIDE SEQUENCE [LARGE SCALE GENOMIC DNA]</scope>
    <source>
        <strain evidence="5">201800265</strain>
    </source>
</reference>
<dbReference type="EMBL" id="RQFY01000001">
    <property type="protein sequence ID" value="TGL36823.1"/>
    <property type="molecule type" value="Genomic_DNA"/>
</dbReference>